<evidence type="ECO:0000259" key="1">
    <source>
        <dbReference type="Pfam" id="PF02579"/>
    </source>
</evidence>
<dbReference type="InterPro" id="IPR051840">
    <property type="entry name" value="NifX/NifY_domain"/>
</dbReference>
<sequence>MDRYWRVAIASLDGKVINEHFGRAKAFFIVDIARDGTWHLVEKREVAPLCSGGQHTREAMEAHVGALHDCVAVLVSQIGPAARRALEINRIAVFEQPDYIDNALSKLAKYFIKTNFTVPEE</sequence>
<dbReference type="Gene3D" id="3.30.420.130">
    <property type="entry name" value="Dinitrogenase iron-molybdenum cofactor biosynthesis domain"/>
    <property type="match status" value="1"/>
</dbReference>
<dbReference type="Pfam" id="PF02579">
    <property type="entry name" value="Nitro_FeMo-Co"/>
    <property type="match status" value="1"/>
</dbReference>
<name>A0A1M6AR76_9FIRM</name>
<proteinExistence type="predicted"/>
<evidence type="ECO:0000313" key="3">
    <source>
        <dbReference type="Proteomes" id="UP000324781"/>
    </source>
</evidence>
<protein>
    <submittedName>
        <fullName evidence="2">Predicted Fe-Mo cluster-binding protein, NifX family</fullName>
    </submittedName>
</protein>
<dbReference type="RefSeq" id="WP_149677392.1">
    <property type="nucleotide sequence ID" value="NZ_DAONMB010000083.1"/>
</dbReference>
<dbReference type="InterPro" id="IPR036105">
    <property type="entry name" value="DiNase_FeMo-co_biosyn_sf"/>
</dbReference>
<dbReference type="AlphaFoldDB" id="A0A1M6AR76"/>
<evidence type="ECO:0000313" key="2">
    <source>
        <dbReference type="EMBL" id="SHI38703.1"/>
    </source>
</evidence>
<dbReference type="SUPFAM" id="SSF53146">
    <property type="entry name" value="Nitrogenase accessory factor-like"/>
    <property type="match status" value="1"/>
</dbReference>
<accession>A0A1M6AR76</accession>
<dbReference type="PANTHER" id="PTHR33937:SF2">
    <property type="entry name" value="DINITROGENASE IRON-MOLYBDENUM COFACTOR BIOSYNTHESIS DOMAIN-CONTAINING PROTEIN"/>
    <property type="match status" value="1"/>
</dbReference>
<feature type="domain" description="Dinitrogenase iron-molybdenum cofactor biosynthesis" evidence="1">
    <location>
        <begin position="13"/>
        <end position="108"/>
    </location>
</feature>
<dbReference type="Proteomes" id="UP000324781">
    <property type="component" value="Unassembled WGS sequence"/>
</dbReference>
<dbReference type="OrthoDB" id="280278at2"/>
<reference evidence="2 3" key="1">
    <citation type="submission" date="2016-11" db="EMBL/GenBank/DDBJ databases">
        <authorList>
            <person name="Varghese N."/>
            <person name="Submissions S."/>
        </authorList>
    </citation>
    <scope>NUCLEOTIDE SEQUENCE [LARGE SCALE GENOMIC DNA]</scope>
    <source>
        <strain evidence="2 3">DSM 19027</strain>
    </source>
</reference>
<dbReference type="InterPro" id="IPR003731">
    <property type="entry name" value="Di-Nase_FeMo-co_biosynth"/>
</dbReference>
<dbReference type="EMBL" id="FQZP01000001">
    <property type="protein sequence ID" value="SHI38703.1"/>
    <property type="molecule type" value="Genomic_DNA"/>
</dbReference>
<keyword evidence="3" id="KW-1185">Reference proteome</keyword>
<organism evidence="2 3">
    <name type="scientific">Thermoclostridium caenicola</name>
    <dbReference type="NCBI Taxonomy" id="659425"/>
    <lineage>
        <taxon>Bacteria</taxon>
        <taxon>Bacillati</taxon>
        <taxon>Bacillota</taxon>
        <taxon>Clostridia</taxon>
        <taxon>Eubacteriales</taxon>
        <taxon>Oscillospiraceae</taxon>
        <taxon>Thermoclostridium</taxon>
    </lineage>
</organism>
<gene>
    <name evidence="2" type="ORF">SAMN05444373_1001126</name>
</gene>
<dbReference type="PANTHER" id="PTHR33937">
    <property type="entry name" value="IRON-MOLYBDENUM PROTEIN-RELATED-RELATED"/>
    <property type="match status" value="1"/>
</dbReference>